<keyword evidence="1" id="KW-0472">Membrane</keyword>
<dbReference type="PANTHER" id="PTHR37826:SF3">
    <property type="entry name" value="J DOMAIN-CONTAINING PROTEIN"/>
    <property type="match status" value="1"/>
</dbReference>
<organism evidence="2 3">
    <name type="scientific">Lachnotalea glycerini</name>
    <dbReference type="NCBI Taxonomy" id="1763509"/>
    <lineage>
        <taxon>Bacteria</taxon>
        <taxon>Bacillati</taxon>
        <taxon>Bacillota</taxon>
        <taxon>Clostridia</taxon>
        <taxon>Lachnospirales</taxon>
        <taxon>Lachnospiraceae</taxon>
        <taxon>Lachnotalea</taxon>
    </lineage>
</organism>
<feature type="transmembrane region" description="Helical" evidence="1">
    <location>
        <begin position="311"/>
        <end position="329"/>
    </location>
</feature>
<evidence type="ECO:0000313" key="3">
    <source>
        <dbReference type="Proteomes" id="UP000247523"/>
    </source>
</evidence>
<dbReference type="RefSeq" id="WP_146212307.1">
    <property type="nucleotide sequence ID" value="NZ_NOKA02000061.1"/>
</dbReference>
<keyword evidence="2" id="KW-0378">Hydrolase</keyword>
<reference evidence="2 3" key="1">
    <citation type="submission" date="2018-05" db="EMBL/GenBank/DDBJ databases">
        <title>Genomic Encyclopedia of Type Strains, Phase IV (KMG-IV): sequencing the most valuable type-strain genomes for metagenomic binning, comparative biology and taxonomic classification.</title>
        <authorList>
            <person name="Goeker M."/>
        </authorList>
    </citation>
    <scope>NUCLEOTIDE SEQUENCE [LARGE SCALE GENOMIC DNA]</scope>
    <source>
        <strain evidence="2 3">DSM 28816</strain>
    </source>
</reference>
<gene>
    <name evidence="2" type="ORF">C8E03_10356</name>
</gene>
<keyword evidence="1" id="KW-1133">Transmembrane helix</keyword>
<keyword evidence="2" id="KW-0547">Nucleotide-binding</keyword>
<dbReference type="Gene3D" id="2.20.28.30">
    <property type="entry name" value="RNA polymerase ii, chain L"/>
    <property type="match status" value="2"/>
</dbReference>
<dbReference type="OrthoDB" id="3182597at2"/>
<evidence type="ECO:0000313" key="2">
    <source>
        <dbReference type="EMBL" id="PXV91499.1"/>
    </source>
</evidence>
<keyword evidence="2" id="KW-0347">Helicase</keyword>
<dbReference type="GO" id="GO:0004386">
    <property type="term" value="F:helicase activity"/>
    <property type="evidence" value="ECO:0007669"/>
    <property type="project" value="UniProtKB-KW"/>
</dbReference>
<keyword evidence="1" id="KW-0812">Transmembrane</keyword>
<dbReference type="AlphaFoldDB" id="A0A318EMX8"/>
<sequence>MVLVYHCPNCGANMVFDSEKQQLKCPHCDTVKCIEEADTGVNDDKMEVKSYQCPTCGAELLTDVNTTATFCNYCGNSALIENRILQDKPYAMIPFSISKEEAKAAYLKWCKKGLLTPRSFTSQSTIEKISGMYVPFWLYDYDTEVSLRADCTRVRVERHKDTEYVHTDHFDVYREVKTTYRKVPADASKNMDDEIMDKLEPFNYGSLKQFQMPYLSGFLSEKYSYSSYEMKERIEQRIQEYASSAARNTISGYATTTVVYEDVRLDNTSSKYVLLPVWLLNYRYLGKNFVFAMNGQTGKVVGDLPVSKKKAAGWFVATVAITFVLLRLLGNLFF</sequence>
<evidence type="ECO:0000256" key="1">
    <source>
        <dbReference type="SAM" id="Phobius"/>
    </source>
</evidence>
<dbReference type="Proteomes" id="UP000247523">
    <property type="component" value="Unassembled WGS sequence"/>
</dbReference>
<keyword evidence="2" id="KW-0067">ATP-binding</keyword>
<comment type="caution">
    <text evidence="2">The sequence shown here is derived from an EMBL/GenBank/DDBJ whole genome shotgun (WGS) entry which is preliminary data.</text>
</comment>
<name>A0A318EMX8_9FIRM</name>
<dbReference type="EMBL" id="QICS01000003">
    <property type="protein sequence ID" value="PXV91499.1"/>
    <property type="molecule type" value="Genomic_DNA"/>
</dbReference>
<accession>A0A318EMX8</accession>
<proteinExistence type="predicted"/>
<protein>
    <submittedName>
        <fullName evidence="2">Replication restart DNA helicase PriA</fullName>
    </submittedName>
</protein>
<dbReference type="PANTHER" id="PTHR37826">
    <property type="entry name" value="FLOTILLIN BAND_7_5 DOMAIN PROTEIN"/>
    <property type="match status" value="1"/>
</dbReference>